<dbReference type="KEGG" id="mliy:RYJ27_02860"/>
<dbReference type="RefSeq" id="WP_330172084.1">
    <property type="nucleotide sequence ID" value="NZ_CP137080.1"/>
</dbReference>
<feature type="transmembrane region" description="Helical" evidence="1">
    <location>
        <begin position="12"/>
        <end position="34"/>
    </location>
</feature>
<keyword evidence="3" id="KW-1185">Reference proteome</keyword>
<evidence type="ECO:0000313" key="3">
    <source>
        <dbReference type="Proteomes" id="UP001329313"/>
    </source>
</evidence>
<gene>
    <name evidence="2" type="ORF">RYJ27_02860</name>
</gene>
<reference evidence="2 3" key="1">
    <citation type="submission" date="2023-10" db="EMBL/GenBank/DDBJ databases">
        <title>Y20.</title>
        <authorList>
            <person name="Zhang G."/>
            <person name="Ding Y."/>
        </authorList>
    </citation>
    <scope>NUCLEOTIDE SEQUENCE [LARGE SCALE GENOMIC DNA]</scope>
    <source>
        <strain evidence="2 3">Y20</strain>
    </source>
</reference>
<evidence type="ECO:0000313" key="2">
    <source>
        <dbReference type="EMBL" id="WOQ71029.1"/>
    </source>
</evidence>
<organism evidence="2 3">
    <name type="scientific">Microbacterium limosum</name>
    <dbReference type="NCBI Taxonomy" id="3079935"/>
    <lineage>
        <taxon>Bacteria</taxon>
        <taxon>Bacillati</taxon>
        <taxon>Actinomycetota</taxon>
        <taxon>Actinomycetes</taxon>
        <taxon>Micrococcales</taxon>
        <taxon>Microbacteriaceae</taxon>
        <taxon>Microbacterium</taxon>
    </lineage>
</organism>
<keyword evidence="1" id="KW-0472">Membrane</keyword>
<name>A0AAU0MK67_9MICO</name>
<keyword evidence="1" id="KW-1133">Transmembrane helix</keyword>
<dbReference type="Proteomes" id="UP001329313">
    <property type="component" value="Chromosome"/>
</dbReference>
<accession>A0AAU0MK67</accession>
<sequence length="65" mass="7165">MDPDYGSGTEWFGLGSVFVLGVVIIGLGFVIMVSQRFRSPAFFRGETLSLDAPISARRARKESIR</sequence>
<evidence type="ECO:0000256" key="1">
    <source>
        <dbReference type="SAM" id="Phobius"/>
    </source>
</evidence>
<dbReference type="AlphaFoldDB" id="A0AAU0MK67"/>
<keyword evidence="1" id="KW-0812">Transmembrane</keyword>
<protein>
    <submittedName>
        <fullName evidence="2">Uncharacterized protein</fullName>
    </submittedName>
</protein>
<dbReference type="EMBL" id="CP137080">
    <property type="protein sequence ID" value="WOQ71029.1"/>
    <property type="molecule type" value="Genomic_DNA"/>
</dbReference>
<proteinExistence type="predicted"/>